<accession>A0ABV5GRD6</accession>
<feature type="region of interest" description="Disordered" evidence="1">
    <location>
        <begin position="31"/>
        <end position="58"/>
    </location>
</feature>
<sequence>MKNQLLLFFVIIFCGFHSNINSQKKIEKSKEALTESSGVRNNSSSTSSSRSSSSSSSSSDNLFVEVIIEGFIYITYGTFKYGLIGNYNNEEHLHNKLSPYPFKEDSYGNFNSNDSLYKNRMRLDLENSFVYNSKNLFGNHLKAKIRPFQYFYLQTDFHQLYEFDRINDKSYKLSIFQFNLCYDRIRFNRFNLGWSLGATYIGNEVKKAGFAYGLNADYFLSRRISFTGTAKWSSINTHPVNSFELQSKLHKKNYYFSLGFEHLKIAEPTYNFVTLGAGIYF</sequence>
<feature type="compositionally biased region" description="Low complexity" evidence="1">
    <location>
        <begin position="36"/>
        <end position="58"/>
    </location>
</feature>
<organism evidence="2 3">
    <name type="scientific">Flavobacterium jumunjinense</name>
    <dbReference type="NCBI Taxonomy" id="998845"/>
    <lineage>
        <taxon>Bacteria</taxon>
        <taxon>Pseudomonadati</taxon>
        <taxon>Bacteroidota</taxon>
        <taxon>Flavobacteriia</taxon>
        <taxon>Flavobacteriales</taxon>
        <taxon>Flavobacteriaceae</taxon>
        <taxon>Flavobacterium</taxon>
    </lineage>
</organism>
<protein>
    <recommendedName>
        <fullName evidence="4">Outer membrane protein beta-barrel domain-containing protein</fullName>
    </recommendedName>
</protein>
<evidence type="ECO:0008006" key="4">
    <source>
        <dbReference type="Google" id="ProtNLM"/>
    </source>
</evidence>
<evidence type="ECO:0000256" key="1">
    <source>
        <dbReference type="SAM" id="MobiDB-lite"/>
    </source>
</evidence>
<reference evidence="2 3" key="1">
    <citation type="submission" date="2024-09" db="EMBL/GenBank/DDBJ databases">
        <authorList>
            <person name="Sun Q."/>
            <person name="Mori K."/>
        </authorList>
    </citation>
    <scope>NUCLEOTIDE SEQUENCE [LARGE SCALE GENOMIC DNA]</scope>
    <source>
        <strain evidence="2 3">CECT 7955</strain>
    </source>
</reference>
<evidence type="ECO:0000313" key="3">
    <source>
        <dbReference type="Proteomes" id="UP001589607"/>
    </source>
</evidence>
<name>A0ABV5GRD6_9FLAO</name>
<proteinExistence type="predicted"/>
<keyword evidence="3" id="KW-1185">Reference proteome</keyword>
<evidence type="ECO:0000313" key="2">
    <source>
        <dbReference type="EMBL" id="MFB9097851.1"/>
    </source>
</evidence>
<comment type="caution">
    <text evidence="2">The sequence shown here is derived from an EMBL/GenBank/DDBJ whole genome shotgun (WGS) entry which is preliminary data.</text>
</comment>
<dbReference type="EMBL" id="JBHMEY010000066">
    <property type="protein sequence ID" value="MFB9097851.1"/>
    <property type="molecule type" value="Genomic_DNA"/>
</dbReference>
<dbReference type="RefSeq" id="WP_236458054.1">
    <property type="nucleotide sequence ID" value="NZ_CBCSGE010000008.1"/>
</dbReference>
<gene>
    <name evidence="2" type="ORF">ACFFVF_15135</name>
</gene>
<dbReference type="Proteomes" id="UP001589607">
    <property type="component" value="Unassembled WGS sequence"/>
</dbReference>